<dbReference type="FunFam" id="2.40.10.10:FF:000068">
    <property type="entry name" value="transmembrane protease serine 2"/>
    <property type="match status" value="1"/>
</dbReference>
<dbReference type="PANTHER" id="PTHR24260:SF136">
    <property type="entry name" value="GH08193P-RELATED"/>
    <property type="match status" value="1"/>
</dbReference>
<dbReference type="InterPro" id="IPR001314">
    <property type="entry name" value="Peptidase_S1A"/>
</dbReference>
<sequence length="259" mass="28929">MKYLLLAILLIYTIYAIPYVLAIFDGQEVITPYRWPFMAAVYVQTETTRFFCGGALWGREWIITAGQCVYGATSFTIQLGSITLEDEDENRLTLTSTEYVVHPDFNPQTLENDLGFIKLNDSFALTPTIRPIAWLPTTPLDNETIVTVYGWGQTTDDGPQPINNLMWNTMTALNNEDCRLIYGNQLTDNMVCAAGNYNETRICSGDSGGPLVQYYGKDLSVVVGIASFVSGNGCESTDPSGFTRTFPYNDWIKNLTDHI</sequence>
<dbReference type="InterPro" id="IPR051333">
    <property type="entry name" value="CLIP_Serine_Protease"/>
</dbReference>
<dbReference type="GO" id="GO:0006508">
    <property type="term" value="P:proteolysis"/>
    <property type="evidence" value="ECO:0007669"/>
    <property type="project" value="InterPro"/>
</dbReference>
<comment type="caution">
    <text evidence="3">The sequence shown here is derived from an EMBL/GenBank/DDBJ whole genome shotgun (WGS) entry which is preliminary data.</text>
</comment>
<dbReference type="EMBL" id="JALNTZ010000004">
    <property type="protein sequence ID" value="KAJ3656357.1"/>
    <property type="molecule type" value="Genomic_DNA"/>
</dbReference>
<dbReference type="PROSITE" id="PS50240">
    <property type="entry name" value="TRYPSIN_DOM"/>
    <property type="match status" value="1"/>
</dbReference>
<dbReference type="InterPro" id="IPR009003">
    <property type="entry name" value="Peptidase_S1_PA"/>
</dbReference>
<evidence type="ECO:0000313" key="3">
    <source>
        <dbReference type="EMBL" id="KAJ3656357.1"/>
    </source>
</evidence>
<protein>
    <recommendedName>
        <fullName evidence="2">Peptidase S1 domain-containing protein</fullName>
    </recommendedName>
</protein>
<gene>
    <name evidence="3" type="ORF">Zmor_015440</name>
</gene>
<reference evidence="3" key="1">
    <citation type="journal article" date="2023" name="G3 (Bethesda)">
        <title>Whole genome assemblies of Zophobas morio and Tenebrio molitor.</title>
        <authorList>
            <person name="Kaur S."/>
            <person name="Stinson S.A."/>
            <person name="diCenzo G.C."/>
        </authorList>
    </citation>
    <scope>NUCLEOTIDE SEQUENCE</scope>
    <source>
        <strain evidence="3">QUZm001</strain>
    </source>
</reference>
<dbReference type="PRINTS" id="PR00722">
    <property type="entry name" value="CHYMOTRYPSIN"/>
</dbReference>
<accession>A0AA38IGQ8</accession>
<dbReference type="Proteomes" id="UP001168821">
    <property type="component" value="Unassembled WGS sequence"/>
</dbReference>
<dbReference type="AlphaFoldDB" id="A0AA38IGQ8"/>
<proteinExistence type="predicted"/>
<evidence type="ECO:0000256" key="1">
    <source>
        <dbReference type="ARBA" id="ARBA00023157"/>
    </source>
</evidence>
<dbReference type="SMART" id="SM00020">
    <property type="entry name" value="Tryp_SPc"/>
    <property type="match status" value="1"/>
</dbReference>
<name>A0AA38IGQ8_9CUCU</name>
<dbReference type="InterPro" id="IPR043504">
    <property type="entry name" value="Peptidase_S1_PA_chymotrypsin"/>
</dbReference>
<organism evidence="3 4">
    <name type="scientific">Zophobas morio</name>
    <dbReference type="NCBI Taxonomy" id="2755281"/>
    <lineage>
        <taxon>Eukaryota</taxon>
        <taxon>Metazoa</taxon>
        <taxon>Ecdysozoa</taxon>
        <taxon>Arthropoda</taxon>
        <taxon>Hexapoda</taxon>
        <taxon>Insecta</taxon>
        <taxon>Pterygota</taxon>
        <taxon>Neoptera</taxon>
        <taxon>Endopterygota</taxon>
        <taxon>Coleoptera</taxon>
        <taxon>Polyphaga</taxon>
        <taxon>Cucujiformia</taxon>
        <taxon>Tenebrionidae</taxon>
        <taxon>Zophobas</taxon>
    </lineage>
</organism>
<feature type="domain" description="Peptidase S1" evidence="2">
    <location>
        <begin position="23"/>
        <end position="257"/>
    </location>
</feature>
<evidence type="ECO:0000313" key="4">
    <source>
        <dbReference type="Proteomes" id="UP001168821"/>
    </source>
</evidence>
<evidence type="ECO:0000259" key="2">
    <source>
        <dbReference type="PROSITE" id="PS50240"/>
    </source>
</evidence>
<dbReference type="Gene3D" id="2.40.10.10">
    <property type="entry name" value="Trypsin-like serine proteases"/>
    <property type="match status" value="1"/>
</dbReference>
<dbReference type="InterPro" id="IPR001254">
    <property type="entry name" value="Trypsin_dom"/>
</dbReference>
<dbReference type="GO" id="GO:0004252">
    <property type="term" value="F:serine-type endopeptidase activity"/>
    <property type="evidence" value="ECO:0007669"/>
    <property type="project" value="InterPro"/>
</dbReference>
<dbReference type="Pfam" id="PF00089">
    <property type="entry name" value="Trypsin"/>
    <property type="match status" value="1"/>
</dbReference>
<keyword evidence="1" id="KW-1015">Disulfide bond</keyword>
<dbReference type="PANTHER" id="PTHR24260">
    <property type="match status" value="1"/>
</dbReference>
<keyword evidence="4" id="KW-1185">Reference proteome</keyword>
<dbReference type="SUPFAM" id="SSF50494">
    <property type="entry name" value="Trypsin-like serine proteases"/>
    <property type="match status" value="1"/>
</dbReference>
<dbReference type="CDD" id="cd00190">
    <property type="entry name" value="Tryp_SPc"/>
    <property type="match status" value="1"/>
</dbReference>